<dbReference type="Proteomes" id="UP000468388">
    <property type="component" value="Unassembled WGS sequence"/>
</dbReference>
<dbReference type="PANTHER" id="PTHR43066">
    <property type="entry name" value="RHOMBOID-RELATED PROTEIN"/>
    <property type="match status" value="1"/>
</dbReference>
<dbReference type="RefSeq" id="WP_157303047.1">
    <property type="nucleotide sequence ID" value="NZ_BAAAZB010000021.1"/>
</dbReference>
<keyword evidence="2 5" id="KW-0812">Transmembrane</keyword>
<sequence length="254" mass="28686">MHQEENRGITQLSLGDRRNMVTQLLLVNITVFMLLFFTQIIYNIEGNTTERFNREVLSRIILSGSFQQVLHSPWSIITSLFAHNSFWMIFSNMIWLWGFGSLLQGLAGHRRILPLYIYSGLCGAVFYLLGMQLIPTFRELQPYAAMTGASASIMALAIGATTIAPNYRIYPLLSGGIPLWAITILFIIINVGTHVVTQHDMTYLPALFGGGLTGFIYMQQWRKGNDFGSGFNRILYKITHFSHPKGPNSLNMVK</sequence>
<keyword evidence="7" id="KW-0378">Hydrolase</keyword>
<keyword evidence="3 5" id="KW-1133">Transmembrane helix</keyword>
<feature type="transmembrane region" description="Helical" evidence="5">
    <location>
        <begin position="86"/>
        <end position="103"/>
    </location>
</feature>
<evidence type="ECO:0000256" key="1">
    <source>
        <dbReference type="ARBA" id="ARBA00004141"/>
    </source>
</evidence>
<comment type="caution">
    <text evidence="7">The sequence shown here is derived from an EMBL/GenBank/DDBJ whole genome shotgun (WGS) entry which is preliminary data.</text>
</comment>
<gene>
    <name evidence="7" type="ORF">GO495_26910</name>
</gene>
<feature type="transmembrane region" description="Helical" evidence="5">
    <location>
        <begin position="140"/>
        <end position="158"/>
    </location>
</feature>
<evidence type="ECO:0000256" key="4">
    <source>
        <dbReference type="ARBA" id="ARBA00023136"/>
    </source>
</evidence>
<keyword evidence="7" id="KW-0645">Protease</keyword>
<organism evidence="7 8">
    <name type="scientific">Chitinophaga oryziterrae</name>
    <dbReference type="NCBI Taxonomy" id="1031224"/>
    <lineage>
        <taxon>Bacteria</taxon>
        <taxon>Pseudomonadati</taxon>
        <taxon>Bacteroidota</taxon>
        <taxon>Chitinophagia</taxon>
        <taxon>Chitinophagales</taxon>
        <taxon>Chitinophagaceae</taxon>
        <taxon>Chitinophaga</taxon>
    </lineage>
</organism>
<proteinExistence type="predicted"/>
<dbReference type="OrthoDB" id="680602at2"/>
<evidence type="ECO:0000259" key="6">
    <source>
        <dbReference type="Pfam" id="PF01694"/>
    </source>
</evidence>
<dbReference type="Pfam" id="PF01694">
    <property type="entry name" value="Rhomboid"/>
    <property type="match status" value="1"/>
</dbReference>
<reference evidence="7 8" key="1">
    <citation type="submission" date="2019-12" db="EMBL/GenBank/DDBJ databases">
        <title>The draft genomic sequence of strain Chitinophaga oryziterrae JCM 16595.</title>
        <authorList>
            <person name="Zhang X."/>
        </authorList>
    </citation>
    <scope>NUCLEOTIDE SEQUENCE [LARGE SCALE GENOMIC DNA]</scope>
    <source>
        <strain evidence="7 8">JCM 16595</strain>
    </source>
</reference>
<dbReference type="InterPro" id="IPR022764">
    <property type="entry name" value="Peptidase_S54_rhomboid_dom"/>
</dbReference>
<feature type="transmembrane region" description="Helical" evidence="5">
    <location>
        <begin position="201"/>
        <end position="218"/>
    </location>
</feature>
<dbReference type="AlphaFoldDB" id="A0A6N8JG17"/>
<dbReference type="GO" id="GO:0016020">
    <property type="term" value="C:membrane"/>
    <property type="evidence" value="ECO:0007669"/>
    <property type="project" value="UniProtKB-SubCell"/>
</dbReference>
<accession>A0A6N8JG17</accession>
<evidence type="ECO:0000256" key="5">
    <source>
        <dbReference type="SAM" id="Phobius"/>
    </source>
</evidence>
<evidence type="ECO:0000313" key="7">
    <source>
        <dbReference type="EMBL" id="MVT44255.1"/>
    </source>
</evidence>
<dbReference type="PANTHER" id="PTHR43066:SF11">
    <property type="entry name" value="PEPTIDASE S54 RHOMBOID DOMAIN-CONTAINING PROTEIN"/>
    <property type="match status" value="1"/>
</dbReference>
<dbReference type="EMBL" id="WRXO01000010">
    <property type="protein sequence ID" value="MVT44255.1"/>
    <property type="molecule type" value="Genomic_DNA"/>
</dbReference>
<protein>
    <submittedName>
        <fullName evidence="7">Rhomboid family intramembrane serine protease</fullName>
    </submittedName>
</protein>
<keyword evidence="4 5" id="KW-0472">Membrane</keyword>
<evidence type="ECO:0000313" key="8">
    <source>
        <dbReference type="Proteomes" id="UP000468388"/>
    </source>
</evidence>
<dbReference type="GO" id="GO:0004252">
    <property type="term" value="F:serine-type endopeptidase activity"/>
    <property type="evidence" value="ECO:0007669"/>
    <property type="project" value="InterPro"/>
</dbReference>
<feature type="transmembrane region" description="Helical" evidence="5">
    <location>
        <begin position="20"/>
        <end position="44"/>
    </location>
</feature>
<comment type="subcellular location">
    <subcellularLocation>
        <location evidence="1">Membrane</location>
        <topology evidence="1">Multi-pass membrane protein</topology>
    </subcellularLocation>
</comment>
<evidence type="ECO:0000256" key="2">
    <source>
        <dbReference type="ARBA" id="ARBA00022692"/>
    </source>
</evidence>
<name>A0A6N8JG17_9BACT</name>
<keyword evidence="8" id="KW-1185">Reference proteome</keyword>
<feature type="transmembrane region" description="Helical" evidence="5">
    <location>
        <begin position="115"/>
        <end position="134"/>
    </location>
</feature>
<dbReference type="GO" id="GO:0006508">
    <property type="term" value="P:proteolysis"/>
    <property type="evidence" value="ECO:0007669"/>
    <property type="project" value="UniProtKB-KW"/>
</dbReference>
<evidence type="ECO:0000256" key="3">
    <source>
        <dbReference type="ARBA" id="ARBA00022989"/>
    </source>
</evidence>
<dbReference type="Gene3D" id="1.20.1540.10">
    <property type="entry name" value="Rhomboid-like"/>
    <property type="match status" value="1"/>
</dbReference>
<feature type="transmembrane region" description="Helical" evidence="5">
    <location>
        <begin position="170"/>
        <end position="189"/>
    </location>
</feature>
<dbReference type="InterPro" id="IPR035952">
    <property type="entry name" value="Rhomboid-like_sf"/>
</dbReference>
<feature type="domain" description="Peptidase S54 rhomboid" evidence="6">
    <location>
        <begin position="72"/>
        <end position="217"/>
    </location>
</feature>
<dbReference type="SUPFAM" id="SSF144091">
    <property type="entry name" value="Rhomboid-like"/>
    <property type="match status" value="1"/>
</dbReference>